<dbReference type="GO" id="GO:0005886">
    <property type="term" value="C:plasma membrane"/>
    <property type="evidence" value="ECO:0007669"/>
    <property type="project" value="UniProtKB-SubCell"/>
</dbReference>
<evidence type="ECO:0000256" key="6">
    <source>
        <dbReference type="SAM" id="Phobius"/>
    </source>
</evidence>
<dbReference type="AlphaFoldDB" id="A0A2N0ZKZ5"/>
<feature type="transmembrane region" description="Helical" evidence="6">
    <location>
        <begin position="71"/>
        <end position="90"/>
    </location>
</feature>
<evidence type="ECO:0000313" key="9">
    <source>
        <dbReference type="Proteomes" id="UP000233343"/>
    </source>
</evidence>
<feature type="transmembrane region" description="Helical" evidence="6">
    <location>
        <begin position="96"/>
        <end position="115"/>
    </location>
</feature>
<dbReference type="GO" id="GO:0022857">
    <property type="term" value="F:transmembrane transporter activity"/>
    <property type="evidence" value="ECO:0007669"/>
    <property type="project" value="InterPro"/>
</dbReference>
<keyword evidence="2" id="KW-0813">Transport</keyword>
<protein>
    <submittedName>
        <fullName evidence="8">MFS transporter</fullName>
    </submittedName>
</protein>
<gene>
    <name evidence="8" type="ORF">CWS20_03990</name>
</gene>
<evidence type="ECO:0000259" key="7">
    <source>
        <dbReference type="PROSITE" id="PS50850"/>
    </source>
</evidence>
<comment type="caution">
    <text evidence="8">The sequence shown here is derived from an EMBL/GenBank/DDBJ whole genome shotgun (WGS) entry which is preliminary data.</text>
</comment>
<name>A0A2N0ZKZ5_9BACI</name>
<dbReference type="Proteomes" id="UP000233343">
    <property type="component" value="Unassembled WGS sequence"/>
</dbReference>
<keyword evidence="5 6" id="KW-0472">Membrane</keyword>
<feature type="transmembrane region" description="Helical" evidence="6">
    <location>
        <begin position="248"/>
        <end position="271"/>
    </location>
</feature>
<feature type="transmembrane region" description="Helical" evidence="6">
    <location>
        <begin position="159"/>
        <end position="182"/>
    </location>
</feature>
<dbReference type="InterPro" id="IPR020846">
    <property type="entry name" value="MFS_dom"/>
</dbReference>
<evidence type="ECO:0000256" key="4">
    <source>
        <dbReference type="ARBA" id="ARBA00022989"/>
    </source>
</evidence>
<organism evidence="8 9">
    <name type="scientific">Cytobacillus horneckiae</name>
    <dbReference type="NCBI Taxonomy" id="549687"/>
    <lineage>
        <taxon>Bacteria</taxon>
        <taxon>Bacillati</taxon>
        <taxon>Bacillota</taxon>
        <taxon>Bacilli</taxon>
        <taxon>Bacillales</taxon>
        <taxon>Bacillaceae</taxon>
        <taxon>Cytobacillus</taxon>
    </lineage>
</organism>
<evidence type="ECO:0000256" key="3">
    <source>
        <dbReference type="ARBA" id="ARBA00022692"/>
    </source>
</evidence>
<dbReference type="InterPro" id="IPR050382">
    <property type="entry name" value="MFS_Na/Anion_cotransporter"/>
</dbReference>
<dbReference type="PANTHER" id="PTHR11662">
    <property type="entry name" value="SOLUTE CARRIER FAMILY 17"/>
    <property type="match status" value="1"/>
</dbReference>
<accession>A0A2N0ZKZ5</accession>
<reference evidence="8 9" key="1">
    <citation type="journal article" date="2010" name="Int. J. Syst. Evol. Microbiol.">
        <title>Bacillus horneckiae sp. nov., isolated from a spacecraft-assembly clean room.</title>
        <authorList>
            <person name="Vaishampayan P."/>
            <person name="Probst A."/>
            <person name="Krishnamurthi S."/>
            <person name="Ghosh S."/>
            <person name="Osman S."/>
            <person name="McDowall A."/>
            <person name="Ruckmani A."/>
            <person name="Mayilraj S."/>
            <person name="Venkateswaran K."/>
        </authorList>
    </citation>
    <scope>NUCLEOTIDE SEQUENCE [LARGE SCALE GENOMIC DNA]</scope>
    <source>
        <strain evidence="9">1PO1SC</strain>
    </source>
</reference>
<feature type="domain" description="Major facilitator superfamily (MFS) profile" evidence="7">
    <location>
        <begin position="5"/>
        <end position="404"/>
    </location>
</feature>
<dbReference type="InterPro" id="IPR036259">
    <property type="entry name" value="MFS_trans_sf"/>
</dbReference>
<feature type="transmembrane region" description="Helical" evidence="6">
    <location>
        <begin position="309"/>
        <end position="333"/>
    </location>
</feature>
<evidence type="ECO:0000256" key="2">
    <source>
        <dbReference type="ARBA" id="ARBA00022448"/>
    </source>
</evidence>
<dbReference type="SUPFAM" id="SSF103473">
    <property type="entry name" value="MFS general substrate transporter"/>
    <property type="match status" value="1"/>
</dbReference>
<sequence>MRWISLMFLFFASFITYADKVVIGFAAEQLMREFSLNSSQWGIVGSSFFLVYIITSLIGGTWSDRFGTTKIIFIVLAGVSIIQLGSFAIIGLPMLIMYRVLLGAFEGPIVPTGLSHIAKIFPAEARGFAVSVFIAGASIGGIVCAPILVSLIANIGWKWTFVSLGFVSLILLVIWALVNYFSQNRNNHTTIMTKKLKWSHIAPILRNPACLLTITLSAASYWLIIWVALWAPVYLTKIMKLAPMKMAYLISGTGIASIFLVFLISTISDRIFKKTQSYRRSRVFVSAISTIIGGLALAVIPLVGTSFQWIFVFLCLAKGATYVNVSMATQVMIKLMPERAGFMSSILTLGNNITQLVAPIVTGLLIQSAGGNLALGFNYSIYLMVGLFLLIAILNLIFVRPDDIKENTISEKTVTF</sequence>
<keyword evidence="9" id="KW-1185">Reference proteome</keyword>
<evidence type="ECO:0000256" key="5">
    <source>
        <dbReference type="ARBA" id="ARBA00023136"/>
    </source>
</evidence>
<dbReference type="PANTHER" id="PTHR11662:SF450">
    <property type="entry name" value="BLR1003 PROTEIN"/>
    <property type="match status" value="1"/>
</dbReference>
<dbReference type="Gene3D" id="1.20.1250.20">
    <property type="entry name" value="MFS general substrate transporter like domains"/>
    <property type="match status" value="2"/>
</dbReference>
<dbReference type="RefSeq" id="WP_066199992.1">
    <property type="nucleotide sequence ID" value="NZ_JAFDQP010000002.1"/>
</dbReference>
<dbReference type="InterPro" id="IPR011701">
    <property type="entry name" value="MFS"/>
</dbReference>
<dbReference type="EMBL" id="PISD01000008">
    <property type="protein sequence ID" value="PKG30163.1"/>
    <property type="molecule type" value="Genomic_DNA"/>
</dbReference>
<dbReference type="PROSITE" id="PS50850">
    <property type="entry name" value="MFS"/>
    <property type="match status" value="1"/>
</dbReference>
<feature type="transmembrane region" description="Helical" evidence="6">
    <location>
        <begin position="283"/>
        <end position="303"/>
    </location>
</feature>
<evidence type="ECO:0000313" key="8">
    <source>
        <dbReference type="EMBL" id="PKG30163.1"/>
    </source>
</evidence>
<feature type="transmembrane region" description="Helical" evidence="6">
    <location>
        <begin position="42"/>
        <end position="59"/>
    </location>
</feature>
<proteinExistence type="predicted"/>
<feature type="transmembrane region" description="Helical" evidence="6">
    <location>
        <begin position="379"/>
        <end position="399"/>
    </location>
</feature>
<dbReference type="Pfam" id="PF07690">
    <property type="entry name" value="MFS_1"/>
    <property type="match status" value="1"/>
</dbReference>
<comment type="subcellular location">
    <subcellularLocation>
        <location evidence="1">Cell membrane</location>
        <topology evidence="1">Multi-pass membrane protein</topology>
    </subcellularLocation>
</comment>
<keyword evidence="4 6" id="KW-1133">Transmembrane helix</keyword>
<evidence type="ECO:0000256" key="1">
    <source>
        <dbReference type="ARBA" id="ARBA00004651"/>
    </source>
</evidence>
<keyword evidence="3 6" id="KW-0812">Transmembrane</keyword>
<feature type="transmembrane region" description="Helical" evidence="6">
    <location>
        <begin position="127"/>
        <end position="153"/>
    </location>
</feature>
<feature type="transmembrane region" description="Helical" evidence="6">
    <location>
        <begin position="203"/>
        <end position="228"/>
    </location>
</feature>
<feature type="transmembrane region" description="Helical" evidence="6">
    <location>
        <begin position="345"/>
        <end position="367"/>
    </location>
</feature>